<organism evidence="1 2">
    <name type="scientific">Prescottella agglutinans</name>
    <dbReference type="NCBI Taxonomy" id="1644129"/>
    <lineage>
        <taxon>Bacteria</taxon>
        <taxon>Bacillati</taxon>
        <taxon>Actinomycetota</taxon>
        <taxon>Actinomycetes</taxon>
        <taxon>Mycobacteriales</taxon>
        <taxon>Nocardiaceae</taxon>
        <taxon>Prescottella</taxon>
    </lineage>
</organism>
<sequence length="46" mass="5093">MIRLVSPAGVTVVVAPEKLERLLAVGFKPVEEPAPKRAPRRQETKK</sequence>
<name>A0ABT6M4W4_9NOCA</name>
<evidence type="ECO:0000313" key="1">
    <source>
        <dbReference type="EMBL" id="MDH6279347.1"/>
    </source>
</evidence>
<dbReference type="EMBL" id="JARXVC010000001">
    <property type="protein sequence ID" value="MDH6279347.1"/>
    <property type="molecule type" value="Genomic_DNA"/>
</dbReference>
<dbReference type="Proteomes" id="UP001160334">
    <property type="component" value="Unassembled WGS sequence"/>
</dbReference>
<proteinExistence type="predicted"/>
<reference evidence="1 2" key="1">
    <citation type="submission" date="2023-04" db="EMBL/GenBank/DDBJ databases">
        <title>Forest soil microbial communities from Buena Vista Peninsula, Colon Province, Panama.</title>
        <authorList>
            <person name="Bouskill N."/>
        </authorList>
    </citation>
    <scope>NUCLEOTIDE SEQUENCE [LARGE SCALE GENOMIC DNA]</scope>
    <source>
        <strain evidence="1 2">CFH S0262</strain>
    </source>
</reference>
<evidence type="ECO:0000313" key="2">
    <source>
        <dbReference type="Proteomes" id="UP001160334"/>
    </source>
</evidence>
<comment type="caution">
    <text evidence="1">The sequence shown here is derived from an EMBL/GenBank/DDBJ whole genome shotgun (WGS) entry which is preliminary data.</text>
</comment>
<gene>
    <name evidence="1" type="ORF">M2280_000552</name>
</gene>
<protein>
    <submittedName>
        <fullName evidence="1">Uncharacterized protein</fullName>
    </submittedName>
</protein>
<keyword evidence="2" id="KW-1185">Reference proteome</keyword>
<accession>A0ABT6M4W4</accession>